<protein>
    <submittedName>
        <fullName evidence="1">Uncharacterized protein</fullName>
    </submittedName>
</protein>
<name>A0A139I0V1_9PEZI</name>
<dbReference type="EMBL" id="LFZO01000464">
    <property type="protein sequence ID" value="KXT08297.1"/>
    <property type="molecule type" value="Genomic_DNA"/>
</dbReference>
<gene>
    <name evidence="1" type="ORF">AC579_1081</name>
</gene>
<evidence type="ECO:0000313" key="2">
    <source>
        <dbReference type="Proteomes" id="UP000073492"/>
    </source>
</evidence>
<dbReference type="Proteomes" id="UP000073492">
    <property type="component" value="Unassembled WGS sequence"/>
</dbReference>
<proteinExistence type="predicted"/>
<comment type="caution">
    <text evidence="1">The sequence shown here is derived from an EMBL/GenBank/DDBJ whole genome shotgun (WGS) entry which is preliminary data.</text>
</comment>
<accession>A0A139I0V1</accession>
<keyword evidence="2" id="KW-1185">Reference proteome</keyword>
<sequence length="60" mass="7290">MKIDRETMVVRIAQPDSRALDRDELVKTRPRRTELYSLILIHGDEVEAWIWLDWHETWEA</sequence>
<reference evidence="1 2" key="1">
    <citation type="submission" date="2015-07" db="EMBL/GenBank/DDBJ databases">
        <title>Comparative genomics of the Sigatoka disease complex on banana suggests a link between parallel evolutionary changes in Pseudocercospora fijiensis and Pseudocercospora eumusae and increased virulence on the banana host.</title>
        <authorList>
            <person name="Chang T.-C."/>
            <person name="Salvucci A."/>
            <person name="Crous P.W."/>
            <person name="Stergiopoulos I."/>
        </authorList>
    </citation>
    <scope>NUCLEOTIDE SEQUENCE [LARGE SCALE GENOMIC DNA]</scope>
    <source>
        <strain evidence="1 2">CBS 116634</strain>
    </source>
</reference>
<organism evidence="1 2">
    <name type="scientific">Pseudocercospora musae</name>
    <dbReference type="NCBI Taxonomy" id="113226"/>
    <lineage>
        <taxon>Eukaryota</taxon>
        <taxon>Fungi</taxon>
        <taxon>Dikarya</taxon>
        <taxon>Ascomycota</taxon>
        <taxon>Pezizomycotina</taxon>
        <taxon>Dothideomycetes</taxon>
        <taxon>Dothideomycetidae</taxon>
        <taxon>Mycosphaerellales</taxon>
        <taxon>Mycosphaerellaceae</taxon>
        <taxon>Pseudocercospora</taxon>
    </lineage>
</organism>
<evidence type="ECO:0000313" key="1">
    <source>
        <dbReference type="EMBL" id="KXT08297.1"/>
    </source>
</evidence>
<dbReference type="AlphaFoldDB" id="A0A139I0V1"/>